<dbReference type="EMBL" id="JAFCMP010000045">
    <property type="protein sequence ID" value="KAG5189792.1"/>
    <property type="molecule type" value="Genomic_DNA"/>
</dbReference>
<evidence type="ECO:0000313" key="2">
    <source>
        <dbReference type="Proteomes" id="UP000664859"/>
    </source>
</evidence>
<protein>
    <submittedName>
        <fullName evidence="1">Uncharacterized protein</fullName>
    </submittedName>
</protein>
<organism evidence="1 2">
    <name type="scientific">Tribonema minus</name>
    <dbReference type="NCBI Taxonomy" id="303371"/>
    <lineage>
        <taxon>Eukaryota</taxon>
        <taxon>Sar</taxon>
        <taxon>Stramenopiles</taxon>
        <taxon>Ochrophyta</taxon>
        <taxon>PX clade</taxon>
        <taxon>Xanthophyceae</taxon>
        <taxon>Tribonematales</taxon>
        <taxon>Tribonemataceae</taxon>
        <taxon>Tribonema</taxon>
    </lineage>
</organism>
<dbReference type="AlphaFoldDB" id="A0A836CKN8"/>
<sequence>MPALFQLELRGDFSKAGGIRLPEQLKCLQLFKFEPTGLQHLTELMLCGRPAGHDAVLIPLSPRLRRLCLDVDFADDRTLELPPLQEELVIGAGVTRPFALPLPPGLCRELCLYRALTIALPLDGDEQEQLHEPHDIAWPASIRSLVLRYWEVGMDLPRCITSLSLTETLPFTLDNLVFNTALALESLYTSGLSGGTHDIYERLGDHWEMVRLPASIKKLTLGPYINNNAVHRMMENGLPPALEELKVESGSDFNAPLTALPPTLQVLHLNKTFDAPLENVPAGLQEAVLPTRMRLPLQAGALPLPPAARVSFI</sequence>
<comment type="caution">
    <text evidence="1">The sequence shown here is derived from an EMBL/GenBank/DDBJ whole genome shotgun (WGS) entry which is preliminary data.</text>
</comment>
<evidence type="ECO:0000313" key="1">
    <source>
        <dbReference type="EMBL" id="KAG5189792.1"/>
    </source>
</evidence>
<proteinExistence type="predicted"/>
<gene>
    <name evidence="1" type="ORF">JKP88DRAFT_300703</name>
</gene>
<keyword evidence="2" id="KW-1185">Reference proteome</keyword>
<name>A0A836CKN8_9STRA</name>
<accession>A0A836CKN8</accession>
<dbReference type="Proteomes" id="UP000664859">
    <property type="component" value="Unassembled WGS sequence"/>
</dbReference>
<reference evidence="1" key="1">
    <citation type="submission" date="2021-02" db="EMBL/GenBank/DDBJ databases">
        <title>First Annotated Genome of the Yellow-green Alga Tribonema minus.</title>
        <authorList>
            <person name="Mahan K.M."/>
        </authorList>
    </citation>
    <scope>NUCLEOTIDE SEQUENCE</scope>
    <source>
        <strain evidence="1">UTEX B ZZ1240</strain>
    </source>
</reference>